<keyword evidence="3" id="KW-1185">Reference proteome</keyword>
<feature type="transmembrane region" description="Helical" evidence="1">
    <location>
        <begin position="85"/>
        <end position="106"/>
    </location>
</feature>
<organism evidence="2 3">
    <name type="scientific">Marinicrinis lubricantis</name>
    <dbReference type="NCBI Taxonomy" id="2086470"/>
    <lineage>
        <taxon>Bacteria</taxon>
        <taxon>Bacillati</taxon>
        <taxon>Bacillota</taxon>
        <taxon>Bacilli</taxon>
        <taxon>Bacillales</taxon>
        <taxon>Paenibacillaceae</taxon>
    </lineage>
</organism>
<protein>
    <submittedName>
        <fullName evidence="2">Uncharacterized protein</fullName>
    </submittedName>
</protein>
<keyword evidence="1" id="KW-0812">Transmembrane</keyword>
<dbReference type="EMBL" id="JBHSQV010000091">
    <property type="protein sequence ID" value="MFC5986424.1"/>
    <property type="molecule type" value="Genomic_DNA"/>
</dbReference>
<accession>A0ABW1IN15</accession>
<keyword evidence="1" id="KW-0472">Membrane</keyword>
<evidence type="ECO:0000313" key="2">
    <source>
        <dbReference type="EMBL" id="MFC5986424.1"/>
    </source>
</evidence>
<comment type="caution">
    <text evidence="2">The sequence shown here is derived from an EMBL/GenBank/DDBJ whole genome shotgun (WGS) entry which is preliminary data.</text>
</comment>
<reference evidence="3" key="1">
    <citation type="journal article" date="2019" name="Int. J. Syst. Evol. Microbiol.">
        <title>The Global Catalogue of Microorganisms (GCM) 10K type strain sequencing project: providing services to taxonomists for standard genome sequencing and annotation.</title>
        <authorList>
            <consortium name="The Broad Institute Genomics Platform"/>
            <consortium name="The Broad Institute Genome Sequencing Center for Infectious Disease"/>
            <person name="Wu L."/>
            <person name="Ma J."/>
        </authorList>
    </citation>
    <scope>NUCLEOTIDE SEQUENCE [LARGE SCALE GENOMIC DNA]</scope>
    <source>
        <strain evidence="3">CCM 8749</strain>
    </source>
</reference>
<keyword evidence="1" id="KW-1133">Transmembrane helix</keyword>
<evidence type="ECO:0000256" key="1">
    <source>
        <dbReference type="SAM" id="Phobius"/>
    </source>
</evidence>
<feature type="transmembrane region" description="Helical" evidence="1">
    <location>
        <begin position="58"/>
        <end position="79"/>
    </location>
</feature>
<gene>
    <name evidence="2" type="ORF">ACFPXP_08260</name>
</gene>
<evidence type="ECO:0000313" key="3">
    <source>
        <dbReference type="Proteomes" id="UP001596250"/>
    </source>
</evidence>
<dbReference type="Proteomes" id="UP001596250">
    <property type="component" value="Unassembled WGS sequence"/>
</dbReference>
<proteinExistence type="predicted"/>
<name>A0ABW1IN15_9BACL</name>
<sequence>MQIFATFEYTAFLEVVISELEVKGIRDIYAVPLELRKEHARIMDSMHRADGISFLDKGFIMAFLFATIGASKGFVWYWGPVIWGLIGAGFGFVLGILLNVCLYYLFKHRKIRQQKLKGKKGDVILIVHCEEGQAEMVKDILWSHYAIGLASAR</sequence>
<dbReference type="RefSeq" id="WP_379893759.1">
    <property type="nucleotide sequence ID" value="NZ_CBCSCT010000119.1"/>
</dbReference>